<evidence type="ECO:0000256" key="2">
    <source>
        <dbReference type="HAMAP-Rule" id="MF_00795"/>
    </source>
</evidence>
<reference evidence="3 4" key="1">
    <citation type="submission" date="2014-12" db="EMBL/GenBank/DDBJ databases">
        <title>16Stimator: statistical estimation of ribosomal gene copy numbers from draft genome assemblies.</title>
        <authorList>
            <person name="Perisin M.A."/>
            <person name="Vetter M."/>
            <person name="Gilbert J.A."/>
            <person name="Bergelson J."/>
        </authorList>
    </citation>
    <scope>NUCLEOTIDE SEQUENCE [LARGE SCALE GENOMIC DNA]</scope>
    <source>
        <strain evidence="3 4">MEJ076</strain>
    </source>
</reference>
<dbReference type="HAMAP" id="MF_00795">
    <property type="entry name" value="CutC"/>
    <property type="match status" value="1"/>
</dbReference>
<dbReference type="SUPFAM" id="SSF110395">
    <property type="entry name" value="CutC-like"/>
    <property type="match status" value="1"/>
</dbReference>
<dbReference type="Pfam" id="PF03932">
    <property type="entry name" value="CutC"/>
    <property type="match status" value="1"/>
</dbReference>
<comment type="similarity">
    <text evidence="1 2">Belongs to the CutC family.</text>
</comment>
<evidence type="ECO:0000313" key="4">
    <source>
        <dbReference type="Proteomes" id="UP000035017"/>
    </source>
</evidence>
<dbReference type="InterPro" id="IPR036822">
    <property type="entry name" value="CutC-like_dom_sf"/>
</dbReference>
<dbReference type="InterPro" id="IPR005627">
    <property type="entry name" value="CutC-like"/>
</dbReference>
<comment type="caution">
    <text evidence="3">The sequence shown here is derived from an EMBL/GenBank/DDBJ whole genome shotgun (WGS) entry which is preliminary data.</text>
</comment>
<dbReference type="PANTHER" id="PTHR12598">
    <property type="entry name" value="COPPER HOMEOSTASIS PROTEIN CUTC"/>
    <property type="match status" value="1"/>
</dbReference>
<organism evidence="3 4">
    <name type="scientific">Agrobacterium tumefaciens</name>
    <dbReference type="NCBI Taxonomy" id="358"/>
    <lineage>
        <taxon>Bacteria</taxon>
        <taxon>Pseudomonadati</taxon>
        <taxon>Pseudomonadota</taxon>
        <taxon>Alphaproteobacteria</taxon>
        <taxon>Hyphomicrobiales</taxon>
        <taxon>Rhizobiaceae</taxon>
        <taxon>Rhizobium/Agrobacterium group</taxon>
        <taxon>Agrobacterium</taxon>
        <taxon>Agrobacterium tumefaciens complex</taxon>
    </lineage>
</organism>
<dbReference type="GO" id="GO:0005737">
    <property type="term" value="C:cytoplasm"/>
    <property type="evidence" value="ECO:0007669"/>
    <property type="project" value="UniProtKB-SubCell"/>
</dbReference>
<evidence type="ECO:0000256" key="1">
    <source>
        <dbReference type="ARBA" id="ARBA00007768"/>
    </source>
</evidence>
<dbReference type="GO" id="GO:0005507">
    <property type="term" value="F:copper ion binding"/>
    <property type="evidence" value="ECO:0007669"/>
    <property type="project" value="TreeGrafter"/>
</dbReference>
<dbReference type="Gene3D" id="3.20.20.380">
    <property type="entry name" value="Copper homeostasis (CutC) domain"/>
    <property type="match status" value="1"/>
</dbReference>
<comment type="subcellular location">
    <subcellularLocation>
        <location evidence="2">Cytoplasm</location>
    </subcellularLocation>
</comment>
<dbReference type="Proteomes" id="UP000035017">
    <property type="component" value="Unassembled WGS sequence"/>
</dbReference>
<comment type="caution">
    <text evidence="2">Once thought to be involved in copper homeostasis, experiments in E.coli have shown this is not the case.</text>
</comment>
<proteinExistence type="inferred from homology"/>
<gene>
    <name evidence="2" type="primary">cutC</name>
    <name evidence="3" type="ORF">RU07_08105</name>
</gene>
<dbReference type="AlphaFoldDB" id="A0A0D0KYH0"/>
<protein>
    <recommendedName>
        <fullName evidence="2">PF03932 family protein CutC</fullName>
    </recommendedName>
</protein>
<dbReference type="PANTHER" id="PTHR12598:SF0">
    <property type="entry name" value="COPPER HOMEOSTASIS PROTEIN CUTC HOMOLOG"/>
    <property type="match status" value="1"/>
</dbReference>
<evidence type="ECO:0000313" key="3">
    <source>
        <dbReference type="EMBL" id="KIQ03475.1"/>
    </source>
</evidence>
<accession>A0A0D0KYH0</accession>
<name>A0A0D0KYH0_AGRTU</name>
<dbReference type="EMBL" id="JXQV01000008">
    <property type="protein sequence ID" value="KIQ03475.1"/>
    <property type="molecule type" value="Genomic_DNA"/>
</dbReference>
<sequence length="237" mass="25123">MLLEVCVDDVEGLHAAIEGGADRIELCSALAVGGLTPSVGLMSLAGQCTVPCYAMIRPRAGDFVYCEDELAVMEDDIRFAATCGISGIVFGANHADGRLDEEVLKRLSHVVDSMPRTLHRAFDLVPDLPQAVDIAVACGFERILTSGRAPSVIEGLSDLRATLDIAGDRISIMPGAGVNLQTINALLAHVTIKEVHSSCSSSVAVDKPDIISFGFSDAHIKRTDIDIVRAIKARLAN</sequence>
<keyword evidence="2" id="KW-0963">Cytoplasm</keyword>